<dbReference type="Ensembl" id="ENSPKIT00000017514.1">
    <property type="protein sequence ID" value="ENSPKIP00000036566.1"/>
    <property type="gene ID" value="ENSPKIG00000015090.1"/>
</dbReference>
<keyword evidence="19" id="KW-1185">Reference proteome</keyword>
<evidence type="ECO:0000256" key="9">
    <source>
        <dbReference type="ARBA" id="ARBA00023157"/>
    </source>
</evidence>
<accession>A0A3B3T2K2</accession>
<evidence type="ECO:0000256" key="11">
    <source>
        <dbReference type="ARBA" id="ARBA00023180"/>
    </source>
</evidence>
<evidence type="ECO:0000256" key="7">
    <source>
        <dbReference type="ARBA" id="ARBA00023136"/>
    </source>
</evidence>
<evidence type="ECO:0000256" key="13">
    <source>
        <dbReference type="ARBA" id="ARBA00023288"/>
    </source>
</evidence>
<dbReference type="PRINTS" id="PR01012">
    <property type="entry name" value="NRPEPTIDEYR"/>
</dbReference>
<evidence type="ECO:0000256" key="6">
    <source>
        <dbReference type="ARBA" id="ARBA00023040"/>
    </source>
</evidence>
<keyword evidence="12 14" id="KW-0807">Transducer</keyword>
<evidence type="ECO:0000256" key="12">
    <source>
        <dbReference type="ARBA" id="ARBA00023224"/>
    </source>
</evidence>
<keyword evidence="10 14" id="KW-0675">Receptor</keyword>
<evidence type="ECO:0000259" key="17">
    <source>
        <dbReference type="PROSITE" id="PS50262"/>
    </source>
</evidence>
<feature type="transmembrane region" description="Helical" evidence="16">
    <location>
        <begin position="243"/>
        <end position="263"/>
    </location>
</feature>
<proteinExistence type="inferred from homology"/>
<dbReference type="PANTHER" id="PTHR24235:SF25">
    <property type="entry name" value="NEUROPEPTIDE Y RECEPTOR TYPE 4-RELATED"/>
    <property type="match status" value="1"/>
</dbReference>
<feature type="region of interest" description="Disordered" evidence="15">
    <location>
        <begin position="350"/>
        <end position="373"/>
    </location>
</feature>
<dbReference type="InterPro" id="IPR017452">
    <property type="entry name" value="GPCR_Rhodpsn_7TM"/>
</dbReference>
<dbReference type="PANTHER" id="PTHR24235">
    <property type="entry name" value="NEUROPEPTIDE Y RECEPTOR"/>
    <property type="match status" value="1"/>
</dbReference>
<keyword evidence="3" id="KW-1003">Cell membrane</keyword>
<keyword evidence="9" id="KW-1015">Disulfide bond</keyword>
<evidence type="ECO:0000256" key="4">
    <source>
        <dbReference type="ARBA" id="ARBA00022692"/>
    </source>
</evidence>
<keyword evidence="7 16" id="KW-0472">Membrane</keyword>
<dbReference type="Proteomes" id="UP000261540">
    <property type="component" value="Unplaced"/>
</dbReference>
<evidence type="ECO:0000256" key="3">
    <source>
        <dbReference type="ARBA" id="ARBA00022475"/>
    </source>
</evidence>
<organism evidence="18 19">
    <name type="scientific">Paramormyrops kingsleyae</name>
    <dbReference type="NCBI Taxonomy" id="1676925"/>
    <lineage>
        <taxon>Eukaryota</taxon>
        <taxon>Metazoa</taxon>
        <taxon>Chordata</taxon>
        <taxon>Craniata</taxon>
        <taxon>Vertebrata</taxon>
        <taxon>Euteleostomi</taxon>
        <taxon>Actinopterygii</taxon>
        <taxon>Neopterygii</taxon>
        <taxon>Teleostei</taxon>
        <taxon>Osteoglossocephala</taxon>
        <taxon>Osteoglossomorpha</taxon>
        <taxon>Osteoglossiformes</taxon>
        <taxon>Mormyridae</taxon>
        <taxon>Paramormyrops</taxon>
    </lineage>
</organism>
<dbReference type="PROSITE" id="PS50262">
    <property type="entry name" value="G_PROTEIN_RECEP_F1_2"/>
    <property type="match status" value="1"/>
</dbReference>
<name>A0A3B3T2K2_9TELE</name>
<dbReference type="GO" id="GO:0004983">
    <property type="term" value="F:neuropeptide Y receptor activity"/>
    <property type="evidence" value="ECO:0007669"/>
    <property type="project" value="InterPro"/>
</dbReference>
<keyword evidence="8" id="KW-0564">Palmitate</keyword>
<keyword evidence="11" id="KW-0325">Glycoprotein</keyword>
<evidence type="ECO:0000256" key="1">
    <source>
        <dbReference type="ARBA" id="ARBA00004651"/>
    </source>
</evidence>
<dbReference type="GO" id="GO:0043005">
    <property type="term" value="C:neuron projection"/>
    <property type="evidence" value="ECO:0007669"/>
    <property type="project" value="TreeGrafter"/>
</dbReference>
<dbReference type="GO" id="GO:0042923">
    <property type="term" value="F:neuropeptide binding"/>
    <property type="evidence" value="ECO:0007669"/>
    <property type="project" value="TreeGrafter"/>
</dbReference>
<dbReference type="PROSITE" id="PS00237">
    <property type="entry name" value="G_PROTEIN_RECEP_F1_1"/>
    <property type="match status" value="1"/>
</dbReference>
<reference evidence="18" key="1">
    <citation type="submission" date="2025-08" db="UniProtKB">
        <authorList>
            <consortium name="Ensembl"/>
        </authorList>
    </citation>
    <scope>IDENTIFICATION</scope>
</reference>
<comment type="subcellular location">
    <subcellularLocation>
        <location evidence="1">Cell membrane</location>
        <topology evidence="1">Multi-pass membrane protein</topology>
    </subcellularLocation>
</comment>
<dbReference type="STRING" id="1676925.ENSPKIP00000036566"/>
<dbReference type="GO" id="GO:0005886">
    <property type="term" value="C:plasma membrane"/>
    <property type="evidence" value="ECO:0007669"/>
    <property type="project" value="UniProtKB-SubCell"/>
</dbReference>
<feature type="transmembrane region" description="Helical" evidence="16">
    <location>
        <begin position="99"/>
        <end position="120"/>
    </location>
</feature>
<dbReference type="OrthoDB" id="9046662at2759"/>
<keyword evidence="4 14" id="KW-0812">Transmembrane</keyword>
<keyword evidence="6 14" id="KW-0297">G-protein coupled receptor</keyword>
<evidence type="ECO:0000256" key="16">
    <source>
        <dbReference type="SAM" id="Phobius"/>
    </source>
</evidence>
<evidence type="ECO:0000256" key="15">
    <source>
        <dbReference type="SAM" id="MobiDB-lite"/>
    </source>
</evidence>
<feature type="domain" description="G-protein coupled receptors family 1 profile" evidence="17">
    <location>
        <begin position="41"/>
        <end position="302"/>
    </location>
</feature>
<dbReference type="InterPro" id="IPR000276">
    <property type="entry name" value="GPCR_Rhodpsn"/>
</dbReference>
<dbReference type="Gene3D" id="1.20.1070.10">
    <property type="entry name" value="Rhodopsin 7-helix transmembrane proteins"/>
    <property type="match status" value="1"/>
</dbReference>
<feature type="transmembrane region" description="Helical" evidence="16">
    <location>
        <begin position="28"/>
        <end position="50"/>
    </location>
</feature>
<protein>
    <submittedName>
        <fullName evidence="18">Neuropeptide Y receptor Y8a</fullName>
    </submittedName>
</protein>
<dbReference type="InterPro" id="IPR000611">
    <property type="entry name" value="NPY_rcpt"/>
</dbReference>
<evidence type="ECO:0000313" key="18">
    <source>
        <dbReference type="Ensembl" id="ENSPKIP00000036566.1"/>
    </source>
</evidence>
<evidence type="ECO:0000256" key="10">
    <source>
        <dbReference type="ARBA" id="ARBA00023170"/>
    </source>
</evidence>
<reference evidence="18" key="2">
    <citation type="submission" date="2025-09" db="UniProtKB">
        <authorList>
            <consortium name="Ensembl"/>
        </authorList>
    </citation>
    <scope>IDENTIFICATION</scope>
</reference>
<dbReference type="GeneTree" id="ENSGT00940000164226"/>
<dbReference type="SUPFAM" id="SSF81321">
    <property type="entry name" value="Family A G protein-coupled receptor-like"/>
    <property type="match status" value="1"/>
</dbReference>
<evidence type="ECO:0000256" key="2">
    <source>
        <dbReference type="ARBA" id="ARBA00010663"/>
    </source>
</evidence>
<dbReference type="FunFam" id="1.20.1070.10:FF:000062">
    <property type="entry name" value="Neuropeptide Y receptor type 1"/>
    <property type="match status" value="1"/>
</dbReference>
<evidence type="ECO:0000256" key="8">
    <source>
        <dbReference type="ARBA" id="ARBA00023139"/>
    </source>
</evidence>
<feature type="transmembrane region" description="Helical" evidence="16">
    <location>
        <begin position="203"/>
        <end position="222"/>
    </location>
</feature>
<evidence type="ECO:0000313" key="19">
    <source>
        <dbReference type="Proteomes" id="UP000261540"/>
    </source>
</evidence>
<keyword evidence="13" id="KW-0449">Lipoprotein</keyword>
<evidence type="ECO:0000256" key="5">
    <source>
        <dbReference type="ARBA" id="ARBA00022989"/>
    </source>
</evidence>
<comment type="similarity">
    <text evidence="2 14">Belongs to the G-protein coupled receptor 1 family.</text>
</comment>
<feature type="transmembrane region" description="Helical" evidence="16">
    <location>
        <begin position="283"/>
        <end position="305"/>
    </location>
</feature>
<dbReference type="PRINTS" id="PR00237">
    <property type="entry name" value="GPCRRHODOPSN"/>
</dbReference>
<evidence type="ECO:0000256" key="14">
    <source>
        <dbReference type="RuleBase" id="RU000688"/>
    </source>
</evidence>
<sequence>MNSSHTWGEAAWAAGECPPSVGSATFQVAAYSTLLALSLVGNACLMLVIARQWEHHNVTVILIANLCCSDILISVVCLPVTVVYTLMDRWVLGEALCKATPFIQCTSVTVSAFSLVLIALERHQLIVHPTGWMPVAGHTYLAVAIIWTVAGLLSLPFMLFHILTDAPFHNVTLSVGSPGDHLVCMENWPSEQERLTYTTSLLLAQYCLPLLLILLCYLHIYLRLRRRKAGGGPGRGSDRARHINVMLVCIVVAFALCWLPLHVFNTLFDWNDQALRSCQHDAVFSACHLLAMASTCVNPIIYGFLNSNFKKELGAILRRYRRGRQQVLGRRRWEPLESYESVPLPTLSTDVAKPVAAGRGSPRAQDAEMAHCS</sequence>
<dbReference type="CTD" id="30714"/>
<feature type="transmembrane region" description="Helical" evidence="16">
    <location>
        <begin position="140"/>
        <end position="163"/>
    </location>
</feature>
<keyword evidence="5 16" id="KW-1133">Transmembrane helix</keyword>
<dbReference type="Pfam" id="PF00001">
    <property type="entry name" value="7tm_1"/>
    <property type="match status" value="1"/>
</dbReference>
<dbReference type="KEGG" id="pki:111843805"/>
<dbReference type="AlphaFoldDB" id="A0A3B3T2K2"/>
<feature type="transmembrane region" description="Helical" evidence="16">
    <location>
        <begin position="62"/>
        <end position="87"/>
    </location>
</feature>